<sequence>MTDAGDDAPGTPPASDTEYGPVVDSVDADRVDGWPLPLRGVTESVVTTLGPNDLWNLAALGLHAPTGAGDATHGDATHGDATHGDATHGDPVTATTWGNTRTRRNFHRRGGGVIQFVSDPRTFVDAALTIREFEAPVLPDAHAWVEVRAEQVDAGEDGGTRWETWRLHPVAAAAPEPAVPRINRGFAATIEATVAASRLDVPAYDTDDLLARLRWLADVVDRCGGRPEREAFATLDTETAWRDRLDDATDVVRFDR</sequence>
<feature type="region of interest" description="Disordered" evidence="1">
    <location>
        <begin position="1"/>
        <end position="22"/>
    </location>
</feature>
<feature type="domain" description="DUF447" evidence="3">
    <location>
        <begin position="183"/>
        <end position="235"/>
    </location>
</feature>
<reference evidence="4" key="1">
    <citation type="journal article" date="2014" name="Int. J. Syst. Evol. Microbiol.">
        <title>Complete genome sequence of Corynebacterium casei LMG S-19264T (=DSM 44701T), isolated from a smear-ripened cheese.</title>
        <authorList>
            <consortium name="US DOE Joint Genome Institute (JGI-PGF)"/>
            <person name="Walter F."/>
            <person name="Albersmeier A."/>
            <person name="Kalinowski J."/>
            <person name="Ruckert C."/>
        </authorList>
    </citation>
    <scope>NUCLEOTIDE SEQUENCE</scope>
    <source>
        <strain evidence="4">JCM 14359</strain>
    </source>
</reference>
<protein>
    <recommendedName>
        <fullName evidence="6">DUF447 family protein</fullName>
    </recommendedName>
</protein>
<organism evidence="4 5">
    <name type="scientific">Halobellus salinus</name>
    <dbReference type="NCBI Taxonomy" id="931585"/>
    <lineage>
        <taxon>Archaea</taxon>
        <taxon>Methanobacteriati</taxon>
        <taxon>Methanobacteriota</taxon>
        <taxon>Stenosarchaea group</taxon>
        <taxon>Halobacteria</taxon>
        <taxon>Halobacteriales</taxon>
        <taxon>Haloferacaceae</taxon>
        <taxon>Halobellus</taxon>
    </lineage>
</organism>
<dbReference type="OrthoDB" id="146030at2157"/>
<evidence type="ECO:0000259" key="2">
    <source>
        <dbReference type="Pfam" id="PF04289"/>
    </source>
</evidence>
<proteinExistence type="predicted"/>
<accession>A0A830EJQ0</accession>
<feature type="compositionally biased region" description="Basic and acidic residues" evidence="1">
    <location>
        <begin position="72"/>
        <end position="88"/>
    </location>
</feature>
<feature type="domain" description="DUF447" evidence="2">
    <location>
        <begin position="42"/>
        <end position="171"/>
    </location>
</feature>
<dbReference type="Pfam" id="PF04289">
    <property type="entry name" value="DUF447_N"/>
    <property type="match status" value="1"/>
</dbReference>
<gene>
    <name evidence="4" type="ORF">GCM10008995_28490</name>
</gene>
<dbReference type="Gene3D" id="1.20.58.290">
    <property type="entry name" value="Hypothetical membrane protein ta0354_69_121"/>
    <property type="match status" value="1"/>
</dbReference>
<comment type="caution">
    <text evidence="4">The sequence shown here is derived from an EMBL/GenBank/DDBJ whole genome shotgun (WGS) entry which is preliminary data.</text>
</comment>
<dbReference type="InterPro" id="IPR012349">
    <property type="entry name" value="Split_barrel_FMN-bd"/>
</dbReference>
<evidence type="ECO:0008006" key="6">
    <source>
        <dbReference type="Google" id="ProtNLM"/>
    </source>
</evidence>
<evidence type="ECO:0000313" key="4">
    <source>
        <dbReference type="EMBL" id="GGJ16867.1"/>
    </source>
</evidence>
<dbReference type="InterPro" id="IPR007386">
    <property type="entry name" value="DUF447_N"/>
</dbReference>
<dbReference type="AlphaFoldDB" id="A0A830EJQ0"/>
<evidence type="ECO:0000256" key="1">
    <source>
        <dbReference type="SAM" id="MobiDB-lite"/>
    </source>
</evidence>
<dbReference type="Pfam" id="PF20766">
    <property type="entry name" value="DUF447_C"/>
    <property type="match status" value="1"/>
</dbReference>
<feature type="region of interest" description="Disordered" evidence="1">
    <location>
        <begin position="70"/>
        <end position="97"/>
    </location>
</feature>
<dbReference type="SUPFAM" id="SSF50475">
    <property type="entry name" value="FMN-binding split barrel"/>
    <property type="match status" value="1"/>
</dbReference>
<dbReference type="Proteomes" id="UP000653099">
    <property type="component" value="Unassembled WGS sequence"/>
</dbReference>
<dbReference type="Gene3D" id="2.30.110.10">
    <property type="entry name" value="Electron Transport, Fmn-binding Protein, Chain A"/>
    <property type="match status" value="1"/>
</dbReference>
<reference evidence="4" key="2">
    <citation type="submission" date="2020-09" db="EMBL/GenBank/DDBJ databases">
        <authorList>
            <person name="Sun Q."/>
            <person name="Ohkuma M."/>
        </authorList>
    </citation>
    <scope>NUCLEOTIDE SEQUENCE</scope>
    <source>
        <strain evidence="4">JCM 14359</strain>
    </source>
</reference>
<evidence type="ECO:0000313" key="5">
    <source>
        <dbReference type="Proteomes" id="UP000653099"/>
    </source>
</evidence>
<evidence type="ECO:0000259" key="3">
    <source>
        <dbReference type="Pfam" id="PF20766"/>
    </source>
</evidence>
<dbReference type="InterPro" id="IPR049288">
    <property type="entry name" value="DUF447_C"/>
</dbReference>
<name>A0A830EJQ0_9EURY</name>
<dbReference type="EMBL" id="BMOC01000029">
    <property type="protein sequence ID" value="GGJ16867.1"/>
    <property type="molecule type" value="Genomic_DNA"/>
</dbReference>
<keyword evidence="5" id="KW-1185">Reference proteome</keyword>